<dbReference type="Gramene" id="KFK22210">
    <property type="protein sequence ID" value="KFK22210"/>
    <property type="gene ID" value="AALP_AAs50665U000700"/>
</dbReference>
<dbReference type="Proteomes" id="UP000029120">
    <property type="component" value="Unassembled WGS sequence"/>
</dbReference>
<evidence type="ECO:0000313" key="2">
    <source>
        <dbReference type="EMBL" id="KFK22210.1"/>
    </source>
</evidence>
<dbReference type="EMBL" id="KL991279">
    <property type="protein sequence ID" value="KFK22210.1"/>
    <property type="molecule type" value="Genomic_DNA"/>
</dbReference>
<accession>A0A087FX58</accession>
<feature type="compositionally biased region" description="Low complexity" evidence="1">
    <location>
        <begin position="89"/>
        <end position="104"/>
    </location>
</feature>
<name>A0A087FX58_ARAAL</name>
<protein>
    <submittedName>
        <fullName evidence="2">Uncharacterized protein</fullName>
    </submittedName>
</protein>
<evidence type="ECO:0000313" key="3">
    <source>
        <dbReference type="Proteomes" id="UP000029120"/>
    </source>
</evidence>
<organism evidence="2 3">
    <name type="scientific">Arabis alpina</name>
    <name type="common">Alpine rock-cress</name>
    <dbReference type="NCBI Taxonomy" id="50452"/>
    <lineage>
        <taxon>Eukaryota</taxon>
        <taxon>Viridiplantae</taxon>
        <taxon>Streptophyta</taxon>
        <taxon>Embryophyta</taxon>
        <taxon>Tracheophyta</taxon>
        <taxon>Spermatophyta</taxon>
        <taxon>Magnoliopsida</taxon>
        <taxon>eudicotyledons</taxon>
        <taxon>Gunneridae</taxon>
        <taxon>Pentapetalae</taxon>
        <taxon>rosids</taxon>
        <taxon>malvids</taxon>
        <taxon>Brassicales</taxon>
        <taxon>Brassicaceae</taxon>
        <taxon>Arabideae</taxon>
        <taxon>Arabis</taxon>
    </lineage>
</organism>
<evidence type="ECO:0000256" key="1">
    <source>
        <dbReference type="SAM" id="MobiDB-lite"/>
    </source>
</evidence>
<proteinExistence type="predicted"/>
<feature type="region of interest" description="Disordered" evidence="1">
    <location>
        <begin position="77"/>
        <end position="115"/>
    </location>
</feature>
<reference evidence="3" key="1">
    <citation type="journal article" date="2015" name="Nat. Plants">
        <title>Genome expansion of Arabis alpina linked with retrotransposition and reduced symmetric DNA methylation.</title>
        <authorList>
            <person name="Willing E.M."/>
            <person name="Rawat V."/>
            <person name="Mandakova T."/>
            <person name="Maumus F."/>
            <person name="James G.V."/>
            <person name="Nordstroem K.J."/>
            <person name="Becker C."/>
            <person name="Warthmann N."/>
            <person name="Chica C."/>
            <person name="Szarzynska B."/>
            <person name="Zytnicki M."/>
            <person name="Albani M.C."/>
            <person name="Kiefer C."/>
            <person name="Bergonzi S."/>
            <person name="Castaings L."/>
            <person name="Mateos J.L."/>
            <person name="Berns M.C."/>
            <person name="Bujdoso N."/>
            <person name="Piofczyk T."/>
            <person name="de Lorenzo L."/>
            <person name="Barrero-Sicilia C."/>
            <person name="Mateos I."/>
            <person name="Piednoel M."/>
            <person name="Hagmann J."/>
            <person name="Chen-Min-Tao R."/>
            <person name="Iglesias-Fernandez R."/>
            <person name="Schuster S.C."/>
            <person name="Alonso-Blanco C."/>
            <person name="Roudier F."/>
            <person name="Carbonero P."/>
            <person name="Paz-Ares J."/>
            <person name="Davis S.J."/>
            <person name="Pecinka A."/>
            <person name="Quesneville H."/>
            <person name="Colot V."/>
            <person name="Lysak M.A."/>
            <person name="Weigel D."/>
            <person name="Coupland G."/>
            <person name="Schneeberger K."/>
        </authorList>
    </citation>
    <scope>NUCLEOTIDE SEQUENCE [LARGE SCALE GENOMIC DNA]</scope>
    <source>
        <strain evidence="3">cv. Pajares</strain>
    </source>
</reference>
<keyword evidence="3" id="KW-1185">Reference proteome</keyword>
<dbReference type="AlphaFoldDB" id="A0A087FX58"/>
<dbReference type="PROSITE" id="PS51257">
    <property type="entry name" value="PROKAR_LIPOPROTEIN"/>
    <property type="match status" value="1"/>
</dbReference>
<sequence>MRVTLGTLCPDATGALMSILGCTEGDDAEGMTSGSLRPDVTDVDGGADVFETLIDPRRHVDAEVLRNRSECIDDLSFVDPEDPKLPHGSADASSSSSSFDSRASSVERDDEDTLDERLREKRGISEEIVLVVPSPADRAVAPPPGHFSLFENYFDQCLLWFPLPQFLMCFLAAHSACLAQINLRGIRHLIGVYVLSRECGVDISTEHLSYLTDFRVRGRSDELKHSVTNASGMALIAGFPRKDDHFEGHFFFLLSSQRRLSRRSALALSRQDGREEVTNT</sequence>
<dbReference type="OrthoDB" id="1114078at2759"/>
<gene>
    <name evidence="2" type="ORF">AALP_AAs50665U000700</name>
</gene>